<comment type="caution">
    <text evidence="2">The sequence shown here is derived from an EMBL/GenBank/DDBJ whole genome shotgun (WGS) entry which is preliminary data.</text>
</comment>
<protein>
    <recommendedName>
        <fullName evidence="4">Mce-associated membrane protein</fullName>
    </recommendedName>
</protein>
<evidence type="ECO:0008006" key="4">
    <source>
        <dbReference type="Google" id="ProtNLM"/>
    </source>
</evidence>
<dbReference type="RefSeq" id="WP_175605833.1">
    <property type="nucleotide sequence ID" value="NZ_JABWGO010000016.1"/>
</dbReference>
<name>A0A7Y6IXR0_9ACTN</name>
<gene>
    <name evidence="2" type="ORF">HT134_40570</name>
</gene>
<keyword evidence="1" id="KW-0812">Transmembrane</keyword>
<keyword evidence="3" id="KW-1185">Reference proteome</keyword>
<organism evidence="2 3">
    <name type="scientific">Nonomuraea rhodomycinica</name>
    <dbReference type="NCBI Taxonomy" id="1712872"/>
    <lineage>
        <taxon>Bacteria</taxon>
        <taxon>Bacillati</taxon>
        <taxon>Actinomycetota</taxon>
        <taxon>Actinomycetes</taxon>
        <taxon>Streptosporangiales</taxon>
        <taxon>Streptosporangiaceae</taxon>
        <taxon>Nonomuraea</taxon>
    </lineage>
</organism>
<proteinExistence type="predicted"/>
<dbReference type="AlphaFoldDB" id="A0A7Y6IXR0"/>
<accession>A0A7Y6IXR0</accession>
<reference evidence="2 3" key="1">
    <citation type="submission" date="2020-06" db="EMBL/GenBank/DDBJ databases">
        <authorList>
            <person name="Chanama M."/>
        </authorList>
    </citation>
    <scope>NUCLEOTIDE SEQUENCE [LARGE SCALE GENOMIC DNA]</scope>
    <source>
        <strain evidence="2 3">TBRC6557</strain>
    </source>
</reference>
<evidence type="ECO:0000256" key="1">
    <source>
        <dbReference type="SAM" id="Phobius"/>
    </source>
</evidence>
<dbReference type="Proteomes" id="UP000546126">
    <property type="component" value="Unassembled WGS sequence"/>
</dbReference>
<dbReference type="EMBL" id="JABWGO010000016">
    <property type="protein sequence ID" value="NUW46364.1"/>
    <property type="molecule type" value="Genomic_DNA"/>
</dbReference>
<keyword evidence="1" id="KW-0472">Membrane</keyword>
<evidence type="ECO:0000313" key="3">
    <source>
        <dbReference type="Proteomes" id="UP000546126"/>
    </source>
</evidence>
<evidence type="ECO:0000313" key="2">
    <source>
        <dbReference type="EMBL" id="NUW46364.1"/>
    </source>
</evidence>
<feature type="transmembrane region" description="Helical" evidence="1">
    <location>
        <begin position="9"/>
        <end position="29"/>
    </location>
</feature>
<sequence>MALPGDKRGLAFAAIVVVIAAVGLYLTMWPGSGDSPEEEPAAGRTPRSVVTVPRSTPLATASNAPFDIYAYLPLTKEQLAAAADLAERFTAAYGTFRYDEDAAAYADRVKAFTTADLGSVLARTLTSPGTVERNQADEVVSTGTAKVKEIRSVEKTSVVLVVTGTQQITAKSGAKQLTDDYAVTVSEMGTDWRVFDIQPAGDGQKGDESG</sequence>
<keyword evidence="1" id="KW-1133">Transmembrane helix</keyword>